<feature type="domain" description="HTH cro/C1-type" evidence="3">
    <location>
        <begin position="10"/>
        <end position="64"/>
    </location>
</feature>
<feature type="transmembrane region" description="Helical" evidence="2">
    <location>
        <begin position="128"/>
        <end position="147"/>
    </location>
</feature>
<dbReference type="SMART" id="SM00530">
    <property type="entry name" value="HTH_XRE"/>
    <property type="match status" value="1"/>
</dbReference>
<dbReference type="EMBL" id="JALBUS010000009">
    <property type="protein sequence ID" value="MDX8417598.1"/>
    <property type="molecule type" value="Genomic_DNA"/>
</dbReference>
<dbReference type="InterPro" id="IPR010982">
    <property type="entry name" value="Lambda_DNA-bd_dom_sf"/>
</dbReference>
<gene>
    <name evidence="4" type="ORF">MOZ64_07050</name>
</gene>
<keyword evidence="2" id="KW-1133">Transmembrane helix</keyword>
<dbReference type="PANTHER" id="PTHR46558">
    <property type="entry name" value="TRACRIPTIONAL REGULATORY PROTEIN-RELATED-RELATED"/>
    <property type="match status" value="1"/>
</dbReference>
<protein>
    <submittedName>
        <fullName evidence="4">Helix-turn-helix domain-containing protein</fullName>
    </submittedName>
</protein>
<dbReference type="RefSeq" id="WP_320325883.1">
    <property type="nucleotide sequence ID" value="NZ_JALBUS010000009.1"/>
</dbReference>
<dbReference type="PANTHER" id="PTHR46558:SF11">
    <property type="entry name" value="HTH-TYPE TRANSCRIPTIONAL REGULATOR XRE"/>
    <property type="match status" value="1"/>
</dbReference>
<dbReference type="InterPro" id="IPR001387">
    <property type="entry name" value="Cro/C1-type_HTH"/>
</dbReference>
<feature type="transmembrane region" description="Helical" evidence="2">
    <location>
        <begin position="154"/>
        <end position="174"/>
    </location>
</feature>
<organism evidence="4 5">
    <name type="scientific">Absicoccus intestinalis</name>
    <dbReference type="NCBI Taxonomy" id="2926319"/>
    <lineage>
        <taxon>Bacteria</taxon>
        <taxon>Bacillati</taxon>
        <taxon>Bacillota</taxon>
        <taxon>Erysipelotrichia</taxon>
        <taxon>Erysipelotrichales</taxon>
        <taxon>Erysipelotrichaceae</taxon>
        <taxon>Absicoccus</taxon>
    </lineage>
</organism>
<dbReference type="Gene3D" id="1.10.260.40">
    <property type="entry name" value="lambda repressor-like DNA-binding domains"/>
    <property type="match status" value="1"/>
</dbReference>
<keyword evidence="2" id="KW-0472">Membrane</keyword>
<evidence type="ECO:0000313" key="5">
    <source>
        <dbReference type="Proteomes" id="UP001285244"/>
    </source>
</evidence>
<dbReference type="CDD" id="cd00093">
    <property type="entry name" value="HTH_XRE"/>
    <property type="match status" value="1"/>
</dbReference>
<reference evidence="4 5" key="1">
    <citation type="submission" date="2022-03" db="EMBL/GenBank/DDBJ databases">
        <title>Novel taxa within the pig intestine.</title>
        <authorList>
            <person name="Wylensek D."/>
            <person name="Bishof K."/>
            <person name="Afrizal A."/>
            <person name="Clavel T."/>
        </authorList>
    </citation>
    <scope>NUCLEOTIDE SEQUENCE [LARGE SCALE GENOMIC DNA]</scope>
    <source>
        <strain evidence="4 5">Cla-KB-P134</strain>
    </source>
</reference>
<proteinExistence type="predicted"/>
<dbReference type="SUPFAM" id="SSF47413">
    <property type="entry name" value="lambda repressor-like DNA-binding domains"/>
    <property type="match status" value="1"/>
</dbReference>
<evidence type="ECO:0000259" key="3">
    <source>
        <dbReference type="PROSITE" id="PS50943"/>
    </source>
</evidence>
<keyword evidence="2" id="KW-0812">Transmembrane</keyword>
<evidence type="ECO:0000313" key="4">
    <source>
        <dbReference type="EMBL" id="MDX8417598.1"/>
    </source>
</evidence>
<dbReference type="Proteomes" id="UP001285244">
    <property type="component" value="Unassembled WGS sequence"/>
</dbReference>
<accession>A0ABU4WPB5</accession>
<sequence length="222" mass="25761">MDQIKMGAFLKELRKEKHLTQEDLAEELHVSNRTISRWETGTSLPDINMLVMLSDFYAISIPELISGERKEKMRNQESNETAHVMAAYSHDEIKAERRKMGGFLILIFGIFIILSALIIFPSESSWSSIYAILGSFIVLFGLCILVNKRWRVQTVVGCMLLLFILFTLSDYVAVTQFNQVPRFRYETSYDSRKPNQWKYKTLFFTAIQTNPGTRNEKVEIQK</sequence>
<dbReference type="PROSITE" id="PS50943">
    <property type="entry name" value="HTH_CROC1"/>
    <property type="match status" value="1"/>
</dbReference>
<name>A0ABU4WPB5_9FIRM</name>
<dbReference type="Pfam" id="PF01381">
    <property type="entry name" value="HTH_3"/>
    <property type="match status" value="1"/>
</dbReference>
<keyword evidence="1" id="KW-0238">DNA-binding</keyword>
<keyword evidence="5" id="KW-1185">Reference proteome</keyword>
<comment type="caution">
    <text evidence="4">The sequence shown here is derived from an EMBL/GenBank/DDBJ whole genome shotgun (WGS) entry which is preliminary data.</text>
</comment>
<evidence type="ECO:0000256" key="1">
    <source>
        <dbReference type="ARBA" id="ARBA00023125"/>
    </source>
</evidence>
<evidence type="ECO:0000256" key="2">
    <source>
        <dbReference type="SAM" id="Phobius"/>
    </source>
</evidence>
<feature type="transmembrane region" description="Helical" evidence="2">
    <location>
        <begin position="103"/>
        <end position="122"/>
    </location>
</feature>